<dbReference type="Pfam" id="PF00266">
    <property type="entry name" value="Aminotran_5"/>
    <property type="match status" value="1"/>
</dbReference>
<evidence type="ECO:0000256" key="2">
    <source>
        <dbReference type="ARBA" id="ARBA00003120"/>
    </source>
</evidence>
<evidence type="ECO:0000256" key="8">
    <source>
        <dbReference type="ARBA" id="ARBA00023004"/>
    </source>
</evidence>
<sequence length="388" mass="41909">MIYFDNHATTPCDRRVVEAMLPWFSDQYGNPHSDSHEMGRLAAEAIDQSIATMALAIGVAPESVVITSGATESNNLAIRGFCQHPRQKKRHFVTVATEHPAVLDLATEMERDGFRVSRIPPYSINHPRAGCVDMDKLADAIDDDTALVSVMWANNEVGSIAPMQEIAELCHKKGTILHCDATQAVGRIPIDIRGTDIDLLSASAHKFYGPKGIGFLVVGGGNRRVRIKPQIIGGGQQHGRRSGTMNPAAIVAMSTAIAIAAQEMTTTTARVQSLRDKLWKGVTSQIPGILLNGPNLSLPDRLPGNLNITMEAIEGESWMAATPDVAFSSGSACSSVDPRASHVLMGMGRSESEARRSVRFGIGKFNTENEIDNAVKLLVRAYEKLTDT</sequence>
<dbReference type="PIRSF" id="PIRSF005572">
    <property type="entry name" value="NifS"/>
    <property type="match status" value="1"/>
</dbReference>
<comment type="caution">
    <text evidence="13">The sequence shown here is derived from an EMBL/GenBank/DDBJ whole genome shotgun (WGS) entry which is preliminary data.</text>
</comment>
<evidence type="ECO:0000259" key="12">
    <source>
        <dbReference type="Pfam" id="PF00266"/>
    </source>
</evidence>
<comment type="cofactor">
    <cofactor evidence="1 11">
        <name>pyridoxal 5'-phosphate</name>
        <dbReference type="ChEBI" id="CHEBI:597326"/>
    </cofactor>
</comment>
<evidence type="ECO:0000313" key="14">
    <source>
        <dbReference type="Proteomes" id="UP000315010"/>
    </source>
</evidence>
<evidence type="ECO:0000256" key="4">
    <source>
        <dbReference type="ARBA" id="ARBA00012239"/>
    </source>
</evidence>
<dbReference type="PROSITE" id="PS00595">
    <property type="entry name" value="AA_TRANSFER_CLASS_5"/>
    <property type="match status" value="1"/>
</dbReference>
<dbReference type="InterPro" id="IPR015421">
    <property type="entry name" value="PyrdxlP-dep_Trfase_major"/>
</dbReference>
<feature type="domain" description="Aminotransferase class V" evidence="12">
    <location>
        <begin position="2"/>
        <end position="373"/>
    </location>
</feature>
<dbReference type="AlphaFoldDB" id="A0A5C5YVT1"/>
<dbReference type="EC" id="2.8.1.7" evidence="4"/>
<dbReference type="InterPro" id="IPR000192">
    <property type="entry name" value="Aminotrans_V_dom"/>
</dbReference>
<keyword evidence="7" id="KW-0663">Pyridoxal phosphate</keyword>
<dbReference type="Proteomes" id="UP000315010">
    <property type="component" value="Unassembled WGS sequence"/>
</dbReference>
<accession>A0A5C5YVT1</accession>
<evidence type="ECO:0000256" key="5">
    <source>
        <dbReference type="ARBA" id="ARBA00022679"/>
    </source>
</evidence>
<dbReference type="RefSeq" id="WP_146394437.1">
    <property type="nucleotide sequence ID" value="NZ_SJPJ01000001.1"/>
</dbReference>
<evidence type="ECO:0000256" key="3">
    <source>
        <dbReference type="ARBA" id="ARBA00006490"/>
    </source>
</evidence>
<dbReference type="FunFam" id="3.40.640.10:FF:000084">
    <property type="entry name" value="IscS-like cysteine desulfurase"/>
    <property type="match status" value="1"/>
</dbReference>
<keyword evidence="8" id="KW-0408">Iron</keyword>
<comment type="catalytic activity">
    <reaction evidence="10">
        <text>(sulfur carrier)-H + L-cysteine = (sulfur carrier)-SH + L-alanine</text>
        <dbReference type="Rhea" id="RHEA:43892"/>
        <dbReference type="Rhea" id="RHEA-COMP:14737"/>
        <dbReference type="Rhea" id="RHEA-COMP:14739"/>
        <dbReference type="ChEBI" id="CHEBI:29917"/>
        <dbReference type="ChEBI" id="CHEBI:35235"/>
        <dbReference type="ChEBI" id="CHEBI:57972"/>
        <dbReference type="ChEBI" id="CHEBI:64428"/>
        <dbReference type="EC" id="2.8.1.7"/>
    </reaction>
</comment>
<gene>
    <name evidence="13" type="primary">iscS_1</name>
    <name evidence="13" type="ORF">CA13_05600</name>
</gene>
<evidence type="ECO:0000256" key="10">
    <source>
        <dbReference type="ARBA" id="ARBA00050776"/>
    </source>
</evidence>
<evidence type="ECO:0000256" key="11">
    <source>
        <dbReference type="RuleBase" id="RU004504"/>
    </source>
</evidence>
<protein>
    <recommendedName>
        <fullName evidence="4">cysteine desulfurase</fullName>
        <ecNumber evidence="4">2.8.1.7</ecNumber>
    </recommendedName>
</protein>
<dbReference type="OrthoDB" id="9808002at2"/>
<dbReference type="InterPro" id="IPR020578">
    <property type="entry name" value="Aminotrans_V_PyrdxlP_BS"/>
</dbReference>
<keyword evidence="5 13" id="KW-0808">Transferase</keyword>
<keyword evidence="9" id="KW-0411">Iron-sulfur</keyword>
<dbReference type="Gene3D" id="3.40.640.10">
    <property type="entry name" value="Type I PLP-dependent aspartate aminotransferase-like (Major domain)"/>
    <property type="match status" value="1"/>
</dbReference>
<dbReference type="PANTHER" id="PTHR11601">
    <property type="entry name" value="CYSTEINE DESULFURYLASE FAMILY MEMBER"/>
    <property type="match status" value="1"/>
</dbReference>
<dbReference type="SUPFAM" id="SSF53383">
    <property type="entry name" value="PLP-dependent transferases"/>
    <property type="match status" value="1"/>
</dbReference>
<evidence type="ECO:0000256" key="6">
    <source>
        <dbReference type="ARBA" id="ARBA00022723"/>
    </source>
</evidence>
<comment type="function">
    <text evidence="2">Catalyzes the removal of elemental sulfur atoms from cysteine to produce alanine. Seems to participate in the biosynthesis of the nitrogenase metalloclusters by providing the inorganic sulfur required for the Fe-S core formation.</text>
</comment>
<dbReference type="PANTHER" id="PTHR11601:SF34">
    <property type="entry name" value="CYSTEINE DESULFURASE"/>
    <property type="match status" value="1"/>
</dbReference>
<evidence type="ECO:0000256" key="7">
    <source>
        <dbReference type="ARBA" id="ARBA00022898"/>
    </source>
</evidence>
<evidence type="ECO:0000256" key="1">
    <source>
        <dbReference type="ARBA" id="ARBA00001933"/>
    </source>
</evidence>
<keyword evidence="14" id="KW-1185">Reference proteome</keyword>
<dbReference type="Gene3D" id="3.90.1150.10">
    <property type="entry name" value="Aspartate Aminotransferase, domain 1"/>
    <property type="match status" value="1"/>
</dbReference>
<dbReference type="EMBL" id="SJPJ01000001">
    <property type="protein sequence ID" value="TWT79162.1"/>
    <property type="molecule type" value="Genomic_DNA"/>
</dbReference>
<dbReference type="GO" id="GO:0051536">
    <property type="term" value="F:iron-sulfur cluster binding"/>
    <property type="evidence" value="ECO:0007669"/>
    <property type="project" value="UniProtKB-KW"/>
</dbReference>
<dbReference type="GO" id="GO:0046872">
    <property type="term" value="F:metal ion binding"/>
    <property type="evidence" value="ECO:0007669"/>
    <property type="project" value="UniProtKB-KW"/>
</dbReference>
<evidence type="ECO:0000313" key="13">
    <source>
        <dbReference type="EMBL" id="TWT79162.1"/>
    </source>
</evidence>
<name>A0A5C5YVT1_9BACT</name>
<organism evidence="13 14">
    <name type="scientific">Novipirellula herctigrandis</name>
    <dbReference type="NCBI Taxonomy" id="2527986"/>
    <lineage>
        <taxon>Bacteria</taxon>
        <taxon>Pseudomonadati</taxon>
        <taxon>Planctomycetota</taxon>
        <taxon>Planctomycetia</taxon>
        <taxon>Pirellulales</taxon>
        <taxon>Pirellulaceae</taxon>
        <taxon>Novipirellula</taxon>
    </lineage>
</organism>
<comment type="similarity">
    <text evidence="3">Belongs to the class-V pyridoxal-phosphate-dependent aminotransferase family. NifS/IscS subfamily.</text>
</comment>
<proteinExistence type="inferred from homology"/>
<keyword evidence="6" id="KW-0479">Metal-binding</keyword>
<reference evidence="13 14" key="1">
    <citation type="submission" date="2019-02" db="EMBL/GenBank/DDBJ databases">
        <title>Deep-cultivation of Planctomycetes and their phenomic and genomic characterization uncovers novel biology.</title>
        <authorList>
            <person name="Wiegand S."/>
            <person name="Jogler M."/>
            <person name="Boedeker C."/>
            <person name="Pinto D."/>
            <person name="Vollmers J."/>
            <person name="Rivas-Marin E."/>
            <person name="Kohn T."/>
            <person name="Peeters S.H."/>
            <person name="Heuer A."/>
            <person name="Rast P."/>
            <person name="Oberbeckmann S."/>
            <person name="Bunk B."/>
            <person name="Jeske O."/>
            <person name="Meyerdierks A."/>
            <person name="Storesund J.E."/>
            <person name="Kallscheuer N."/>
            <person name="Luecker S."/>
            <person name="Lage O.M."/>
            <person name="Pohl T."/>
            <person name="Merkel B.J."/>
            <person name="Hornburger P."/>
            <person name="Mueller R.-W."/>
            <person name="Bruemmer F."/>
            <person name="Labrenz M."/>
            <person name="Spormann A.M."/>
            <person name="Op Den Camp H."/>
            <person name="Overmann J."/>
            <person name="Amann R."/>
            <person name="Jetten M.S.M."/>
            <person name="Mascher T."/>
            <person name="Medema M.H."/>
            <person name="Devos D.P."/>
            <person name="Kaster A.-K."/>
            <person name="Ovreas L."/>
            <person name="Rohde M."/>
            <person name="Galperin M.Y."/>
            <person name="Jogler C."/>
        </authorList>
    </citation>
    <scope>NUCLEOTIDE SEQUENCE [LARGE SCALE GENOMIC DNA]</scope>
    <source>
        <strain evidence="13 14">CA13</strain>
    </source>
</reference>
<evidence type="ECO:0000256" key="9">
    <source>
        <dbReference type="ARBA" id="ARBA00023014"/>
    </source>
</evidence>
<dbReference type="InterPro" id="IPR016454">
    <property type="entry name" value="Cysteine_dSase"/>
</dbReference>
<dbReference type="InterPro" id="IPR015424">
    <property type="entry name" value="PyrdxlP-dep_Trfase"/>
</dbReference>
<dbReference type="InterPro" id="IPR015422">
    <property type="entry name" value="PyrdxlP-dep_Trfase_small"/>
</dbReference>
<dbReference type="GO" id="GO:0031071">
    <property type="term" value="F:cysteine desulfurase activity"/>
    <property type="evidence" value="ECO:0007669"/>
    <property type="project" value="UniProtKB-EC"/>
</dbReference>